<dbReference type="PANTHER" id="PTHR32089">
    <property type="entry name" value="METHYL-ACCEPTING CHEMOTAXIS PROTEIN MCPB"/>
    <property type="match status" value="1"/>
</dbReference>
<dbReference type="Proteomes" id="UP001548189">
    <property type="component" value="Unassembled WGS sequence"/>
</dbReference>
<gene>
    <name evidence="1" type="ORF">ABVT43_02535</name>
</gene>
<dbReference type="PROSITE" id="PS50885">
    <property type="entry name" value="HAMP"/>
    <property type="match status" value="1"/>
</dbReference>
<dbReference type="Gene3D" id="1.10.287.950">
    <property type="entry name" value="Methyl-accepting chemotaxis protein"/>
    <property type="match status" value="1"/>
</dbReference>
<name>A0ABV2BPW9_9GAMM</name>
<dbReference type="SUPFAM" id="SSF58104">
    <property type="entry name" value="Methyl-accepting chemotaxis protein (MCP) signaling domain"/>
    <property type="match status" value="1"/>
</dbReference>
<dbReference type="InterPro" id="IPR004090">
    <property type="entry name" value="Chemotax_Me-accpt_rcpt"/>
</dbReference>
<keyword evidence="2" id="KW-1185">Reference proteome</keyword>
<dbReference type="InterPro" id="IPR004089">
    <property type="entry name" value="MCPsignal_dom"/>
</dbReference>
<sequence>MLSTLLKPGLALFNRISLAKKFIFIFVLYLFPVGYITNYTLSKHLNAIDTIRAEKQSLDHITGLKTLLVKLVNLRSIESLQRSGQNRQSEITRLRTEIVQQIRLLQQSGWFDSRQKKSARVISSQFTTLLNSWEQFNSTSDQARIRDGKALDQVIIQVTTLMKLVLEQSPLLTDSASYTAFLIRAYIYDLTELTNKVGQVQSVGSSVSAQGKFTQDSFIQLSNYVAQLKAAHLDLMHTMQAALDEFSGNNLVAQSVAQVDQITQQFLQRTEQDLLIPEIMSIQQNTFFLLGESVLQAAESLSIQTAKALTLALEAREKQVVVEVWMNIISSLLLVGSAVYLFLCFYRNIHTTISQIRYAVNQVAEGDLTVNVDINSKDEMSIIALHINKMIQNTNALVLKVINATNELVATAESNNQSAAKTSDTMNQQNVEIGQVASATEKMSATVRDVAQSVEETARSTTSADIDSKAGFQIVEKTIGSISELASELSSASSSINELQASVEGIGSVLDVIQGIADQTNLLALNAAIEAARAGESGRGFAVVADEVRSLASKTQESTEEIRLMISNLQSSASLSVNAMTSGNEKSNETVENARNAGDALQKISRSVGQISRMTEQIALAAAEQQAVAEQINQSIMRVKDISEVTNDAASDSAKNSQLINEVAVNLKALVARFKTRSQV</sequence>
<dbReference type="Pfam" id="PF00672">
    <property type="entry name" value="HAMP"/>
    <property type="match status" value="1"/>
</dbReference>
<dbReference type="PANTHER" id="PTHR32089:SF120">
    <property type="entry name" value="METHYL-ACCEPTING CHEMOTAXIS PROTEIN TLPQ"/>
    <property type="match status" value="1"/>
</dbReference>
<dbReference type="EMBL" id="JBEVCJ010000002">
    <property type="protein sequence ID" value="MET1253995.1"/>
    <property type="molecule type" value="Genomic_DNA"/>
</dbReference>
<dbReference type="Pfam" id="PF00015">
    <property type="entry name" value="MCPsignal"/>
    <property type="match status" value="1"/>
</dbReference>
<dbReference type="InterPro" id="IPR003660">
    <property type="entry name" value="HAMP_dom"/>
</dbReference>
<evidence type="ECO:0000313" key="1">
    <source>
        <dbReference type="EMBL" id="MET1253995.1"/>
    </source>
</evidence>
<protein>
    <submittedName>
        <fullName evidence="1">Methyl-accepting chemotaxis protein</fullName>
    </submittedName>
</protein>
<accession>A0ABV2BPW9</accession>
<dbReference type="PROSITE" id="PS50111">
    <property type="entry name" value="CHEMOTAXIS_TRANSDUC_2"/>
    <property type="match status" value="1"/>
</dbReference>
<dbReference type="PRINTS" id="PR00260">
    <property type="entry name" value="CHEMTRNSDUCR"/>
</dbReference>
<dbReference type="SMART" id="SM00304">
    <property type="entry name" value="HAMP"/>
    <property type="match status" value="1"/>
</dbReference>
<evidence type="ECO:0000313" key="2">
    <source>
        <dbReference type="Proteomes" id="UP001548189"/>
    </source>
</evidence>
<dbReference type="SMART" id="SM00283">
    <property type="entry name" value="MA"/>
    <property type="match status" value="1"/>
</dbReference>
<proteinExistence type="predicted"/>
<organism evidence="1 2">
    <name type="scientific">Aliikangiella maris</name>
    <dbReference type="NCBI Taxonomy" id="3162458"/>
    <lineage>
        <taxon>Bacteria</taxon>
        <taxon>Pseudomonadati</taxon>
        <taxon>Pseudomonadota</taxon>
        <taxon>Gammaproteobacteria</taxon>
        <taxon>Oceanospirillales</taxon>
        <taxon>Pleioneaceae</taxon>
        <taxon>Aliikangiella</taxon>
    </lineage>
</organism>
<dbReference type="CDD" id="cd06225">
    <property type="entry name" value="HAMP"/>
    <property type="match status" value="1"/>
</dbReference>
<reference evidence="1 2" key="1">
    <citation type="submission" date="2024-06" db="EMBL/GenBank/DDBJ databases">
        <authorList>
            <person name="Li F."/>
        </authorList>
    </citation>
    <scope>NUCLEOTIDE SEQUENCE [LARGE SCALE GENOMIC DNA]</scope>
    <source>
        <strain evidence="1 2">GXAS 311</strain>
    </source>
</reference>
<comment type="caution">
    <text evidence="1">The sequence shown here is derived from an EMBL/GenBank/DDBJ whole genome shotgun (WGS) entry which is preliminary data.</text>
</comment>